<dbReference type="AlphaFoldDB" id="A0A517WY54"/>
<sequence>MSKTCALFNTTQLFDTDPDYESDNPDNPPPGRKVCNSLIEHLKSQGVSVDLDQIPEDQWEHSNWYFCGTWHDVGYEFIVQTNCSFEPPLRCYIGIAKTMGIIGALFGKREKAWDVPMELVQMVIKHAESISDSGECDVINEEDAADAVWAD</sequence>
<reference evidence="1 2" key="1">
    <citation type="submission" date="2019-03" db="EMBL/GenBank/DDBJ databases">
        <title>Deep-cultivation of Planctomycetes and their phenomic and genomic characterization uncovers novel biology.</title>
        <authorList>
            <person name="Wiegand S."/>
            <person name="Jogler M."/>
            <person name="Boedeker C."/>
            <person name="Pinto D."/>
            <person name="Vollmers J."/>
            <person name="Rivas-Marin E."/>
            <person name="Kohn T."/>
            <person name="Peeters S.H."/>
            <person name="Heuer A."/>
            <person name="Rast P."/>
            <person name="Oberbeckmann S."/>
            <person name="Bunk B."/>
            <person name="Jeske O."/>
            <person name="Meyerdierks A."/>
            <person name="Storesund J.E."/>
            <person name="Kallscheuer N."/>
            <person name="Luecker S."/>
            <person name="Lage O.M."/>
            <person name="Pohl T."/>
            <person name="Merkel B.J."/>
            <person name="Hornburger P."/>
            <person name="Mueller R.-W."/>
            <person name="Bruemmer F."/>
            <person name="Labrenz M."/>
            <person name="Spormann A.M."/>
            <person name="Op den Camp H."/>
            <person name="Overmann J."/>
            <person name="Amann R."/>
            <person name="Jetten M.S.M."/>
            <person name="Mascher T."/>
            <person name="Medema M.H."/>
            <person name="Devos D.P."/>
            <person name="Kaster A.-K."/>
            <person name="Ovreas L."/>
            <person name="Rohde M."/>
            <person name="Galperin M.Y."/>
            <person name="Jogler C."/>
        </authorList>
    </citation>
    <scope>NUCLEOTIDE SEQUENCE [LARGE SCALE GENOMIC DNA]</scope>
    <source>
        <strain evidence="1 2">V202</strain>
    </source>
</reference>
<gene>
    <name evidence="1" type="ORF">V202x_35780</name>
</gene>
<proteinExistence type="predicted"/>
<protein>
    <submittedName>
        <fullName evidence="1">Uncharacterized protein</fullName>
    </submittedName>
</protein>
<evidence type="ECO:0000313" key="1">
    <source>
        <dbReference type="EMBL" id="QDU10179.1"/>
    </source>
</evidence>
<accession>A0A517WY54</accession>
<dbReference type="RefSeq" id="WP_145177610.1">
    <property type="nucleotide sequence ID" value="NZ_CP037422.1"/>
</dbReference>
<organism evidence="1 2">
    <name type="scientific">Gimesia aquarii</name>
    <dbReference type="NCBI Taxonomy" id="2527964"/>
    <lineage>
        <taxon>Bacteria</taxon>
        <taxon>Pseudomonadati</taxon>
        <taxon>Planctomycetota</taxon>
        <taxon>Planctomycetia</taxon>
        <taxon>Planctomycetales</taxon>
        <taxon>Planctomycetaceae</taxon>
        <taxon>Gimesia</taxon>
    </lineage>
</organism>
<dbReference type="Proteomes" id="UP000318384">
    <property type="component" value="Chromosome"/>
</dbReference>
<evidence type="ECO:0000313" key="2">
    <source>
        <dbReference type="Proteomes" id="UP000318384"/>
    </source>
</evidence>
<keyword evidence="2" id="KW-1185">Reference proteome</keyword>
<dbReference type="EMBL" id="CP037422">
    <property type="protein sequence ID" value="QDU10179.1"/>
    <property type="molecule type" value="Genomic_DNA"/>
</dbReference>
<name>A0A517WY54_9PLAN</name>